<comment type="caution">
    <text evidence="1">The sequence shown here is derived from an EMBL/GenBank/DDBJ whole genome shotgun (WGS) entry which is preliminary data.</text>
</comment>
<proteinExistence type="predicted"/>
<evidence type="ECO:0000313" key="1">
    <source>
        <dbReference type="EMBL" id="CAH0303450.1"/>
    </source>
</evidence>
<sequence length="42" mass="4903">MHYAYSFNEEIPHENIHVIASDKLEMNWGLRFLIGKGNKVIS</sequence>
<evidence type="ECO:0000313" key="2">
    <source>
        <dbReference type="Proteomes" id="UP000789326"/>
    </source>
</evidence>
<dbReference type="AlphaFoldDB" id="A0A9W4L774"/>
<gene>
    <name evidence="1" type="ORF">SRABI133_04650</name>
</gene>
<protein>
    <submittedName>
        <fullName evidence="1">Uncharacterized protein</fullName>
    </submittedName>
</protein>
<dbReference type="EMBL" id="CAKKMG010000111">
    <property type="protein sequence ID" value="CAH0303450.1"/>
    <property type="molecule type" value="Genomic_DNA"/>
</dbReference>
<reference evidence="1" key="1">
    <citation type="submission" date="2021-11" db="EMBL/GenBank/DDBJ databases">
        <authorList>
            <person name="Bulgarelli D."/>
        </authorList>
    </citation>
    <scope>NUCLEOTIDE SEQUENCE</scope>
    <source>
        <strain evidence="1">Bi133</strain>
    </source>
</reference>
<dbReference type="RefSeq" id="WP_283932899.1">
    <property type="nucleotide sequence ID" value="NZ_CAKKMG010000111.1"/>
</dbReference>
<dbReference type="Proteomes" id="UP000789326">
    <property type="component" value="Unassembled WGS sequence"/>
</dbReference>
<name>A0A9W4L774_9BACI</name>
<organism evidence="1 2">
    <name type="scientific">Peribacillus simplex</name>
    <dbReference type="NCBI Taxonomy" id="1478"/>
    <lineage>
        <taxon>Bacteria</taxon>
        <taxon>Bacillati</taxon>
        <taxon>Bacillota</taxon>
        <taxon>Bacilli</taxon>
        <taxon>Bacillales</taxon>
        <taxon>Bacillaceae</taxon>
        <taxon>Peribacillus</taxon>
    </lineage>
</organism>
<accession>A0A9W4L774</accession>